<keyword evidence="1" id="KW-0106">Calcium</keyword>
<feature type="domain" description="Haemolysin-type calcium binding-related" evidence="2">
    <location>
        <begin position="36"/>
        <end position="72"/>
    </location>
</feature>
<evidence type="ECO:0000256" key="1">
    <source>
        <dbReference type="ARBA" id="ARBA00022837"/>
    </source>
</evidence>
<dbReference type="AlphaFoldDB" id="A0A2T5H736"/>
<protein>
    <submittedName>
        <fullName evidence="3">Hemolysin type calcium binding protein</fullName>
    </submittedName>
</protein>
<dbReference type="Proteomes" id="UP000244128">
    <property type="component" value="Unassembled WGS sequence"/>
</dbReference>
<reference evidence="3 4" key="1">
    <citation type="submission" date="2018-04" db="EMBL/GenBank/DDBJ databases">
        <title>Active sludge and wastewater microbial communities from Klosterneuburg, Austria.</title>
        <authorList>
            <person name="Wagner M."/>
        </authorList>
    </citation>
    <scope>NUCLEOTIDE SEQUENCE [LARGE SCALE GENOMIC DNA]</scope>
    <source>
        <strain evidence="3 4">Nm49</strain>
    </source>
</reference>
<dbReference type="EMBL" id="QAOI01000042">
    <property type="protein sequence ID" value="PTQ67362.1"/>
    <property type="molecule type" value="Genomic_DNA"/>
</dbReference>
<evidence type="ECO:0000313" key="3">
    <source>
        <dbReference type="EMBL" id="PTQ67362.1"/>
    </source>
</evidence>
<sequence>MDTLIDHDSAPGNVDAVRFLPGISADQIWFQRAGNNLEASVIGTLDKVVIDDWYLGSVNHIERFKTSDGLTLRDWQVDDLVNAMADFALPDLGETMLPPDYASILSATIASHWG</sequence>
<accession>A0A2T5H736</accession>
<evidence type="ECO:0000259" key="2">
    <source>
        <dbReference type="Pfam" id="PF06594"/>
    </source>
</evidence>
<dbReference type="Pfam" id="PF06594">
    <property type="entry name" value="HCBP_related"/>
    <property type="match status" value="1"/>
</dbReference>
<name>A0A2T5H736_9PROT</name>
<organism evidence="3 4">
    <name type="scientific">Nitrosomonas oligotropha</name>
    <dbReference type="NCBI Taxonomy" id="42354"/>
    <lineage>
        <taxon>Bacteria</taxon>
        <taxon>Pseudomonadati</taxon>
        <taxon>Pseudomonadota</taxon>
        <taxon>Betaproteobacteria</taxon>
        <taxon>Nitrosomonadales</taxon>
        <taxon>Nitrosomonadaceae</taxon>
        <taxon>Nitrosomonas</taxon>
    </lineage>
</organism>
<comment type="caution">
    <text evidence="3">The sequence shown here is derived from an EMBL/GenBank/DDBJ whole genome shotgun (WGS) entry which is preliminary data.</text>
</comment>
<evidence type="ECO:0000313" key="4">
    <source>
        <dbReference type="Proteomes" id="UP000244128"/>
    </source>
</evidence>
<proteinExistence type="predicted"/>
<gene>
    <name evidence="3" type="ORF">C8R26_1422</name>
</gene>
<dbReference type="InterPro" id="IPR010566">
    <property type="entry name" value="Haemolys_ca-bd"/>
</dbReference>